<dbReference type="InterPro" id="IPR036388">
    <property type="entry name" value="WH-like_DNA-bd_sf"/>
</dbReference>
<evidence type="ECO:0000313" key="3">
    <source>
        <dbReference type="Proteomes" id="UP001500967"/>
    </source>
</evidence>
<comment type="caution">
    <text evidence="2">The sequence shown here is derived from an EMBL/GenBank/DDBJ whole genome shotgun (WGS) entry which is preliminary data.</text>
</comment>
<dbReference type="Proteomes" id="UP001500967">
    <property type="component" value="Unassembled WGS sequence"/>
</dbReference>
<dbReference type="InterPro" id="IPR016032">
    <property type="entry name" value="Sig_transdc_resp-reg_C-effctor"/>
</dbReference>
<dbReference type="SMART" id="SM00421">
    <property type="entry name" value="HTH_LUXR"/>
    <property type="match status" value="1"/>
</dbReference>
<dbReference type="Gene3D" id="1.10.10.10">
    <property type="entry name" value="Winged helix-like DNA-binding domain superfamily/Winged helix DNA-binding domain"/>
    <property type="match status" value="1"/>
</dbReference>
<organism evidence="2 3">
    <name type="scientific">Cryptosporangium japonicum</name>
    <dbReference type="NCBI Taxonomy" id="80872"/>
    <lineage>
        <taxon>Bacteria</taxon>
        <taxon>Bacillati</taxon>
        <taxon>Actinomycetota</taxon>
        <taxon>Actinomycetes</taxon>
        <taxon>Cryptosporangiales</taxon>
        <taxon>Cryptosporangiaceae</taxon>
        <taxon>Cryptosporangium</taxon>
    </lineage>
</organism>
<accession>A0ABP3D4F0</accession>
<reference evidence="3" key="1">
    <citation type="journal article" date="2019" name="Int. J. Syst. Evol. Microbiol.">
        <title>The Global Catalogue of Microorganisms (GCM) 10K type strain sequencing project: providing services to taxonomists for standard genome sequencing and annotation.</title>
        <authorList>
            <consortium name="The Broad Institute Genomics Platform"/>
            <consortium name="The Broad Institute Genome Sequencing Center for Infectious Disease"/>
            <person name="Wu L."/>
            <person name="Ma J."/>
        </authorList>
    </citation>
    <scope>NUCLEOTIDE SEQUENCE [LARGE SCALE GENOMIC DNA]</scope>
    <source>
        <strain evidence="3">JCM 10425</strain>
    </source>
</reference>
<sequence>MTPQLSDAVETLIRDAVDGRRRTLVVPSETDLHPVARAGRAAGLLVVPVRSDPQLRAFAVGGLLRGLREVGHPSTAPRMSAAGLPGRAARYLIRAVQEHLGGLDAYVGVLLLVDHRESLDAITRQWLDSAPGVDGDSPAWIARTAVEHETRPAAGIDELGGVELLLARLLASSDFGLTADELAELSGESRQVCTTAARSLSERGVAAFDTGHYVLRHAEHREQLCTRLPRSVRHSLERGSLRAVQRHVGTTVLAAERTMTSARPHDAVAFSVLTDAMDALADDDPEAAADYGSAAVTLVSDHDERLTDLAWRLLPLLWQTSRVDEARLLAKRVFAERGRAEVEAQVLLWLARFEGAPRRAIELTTAALAIPGVPAAIRARLHSVQLRCLSTLGRVDLVDARLPSALAEAQDSGDDDALSRLQTCDAIRHFYRGEYRRATSLTALADATWRRSGAPTAEWMPEMIWGPHLVTVLDDPREGLRRIGGLLDALDAAQPFATRFLHAERALAHLALGRLSDADDAAVLAATLSQRLWDVADGVDDRLQAIAFSVRLKVALHQGARAEFDELRAILDRSGAEPGTEAFGRRGWWYFLLDDAQGTSAPDRRSVDPDSLPAVSWLDPADEVLIGRALTINGYQRAGQDLVDRAAARVERSGRHTLAVTVADHLHGVVRVDAAALDRARRGWQRLGRPLLEVAALSDQGAVLLEAGDRSGAALMEEAHGRLTALGADRDAWRVRWHLGLHGRVVTPKRPTAPALTPTESRVVDSAARGGSVRRIAAELGLSPHTVTTHLRHVYAKLDIRSRSELSDWVRTR</sequence>
<evidence type="ECO:0000313" key="2">
    <source>
        <dbReference type="EMBL" id="GAA0222301.1"/>
    </source>
</evidence>
<evidence type="ECO:0000259" key="1">
    <source>
        <dbReference type="PROSITE" id="PS50043"/>
    </source>
</evidence>
<dbReference type="PROSITE" id="PS50043">
    <property type="entry name" value="HTH_LUXR_2"/>
    <property type="match status" value="1"/>
</dbReference>
<dbReference type="SUPFAM" id="SSF46894">
    <property type="entry name" value="C-terminal effector domain of the bipartite response regulators"/>
    <property type="match status" value="1"/>
</dbReference>
<gene>
    <name evidence="2" type="ORF">GCM10009539_04360</name>
</gene>
<dbReference type="Pfam" id="PF00196">
    <property type="entry name" value="GerE"/>
    <property type="match status" value="1"/>
</dbReference>
<name>A0ABP3D4F0_9ACTN</name>
<proteinExistence type="predicted"/>
<dbReference type="EMBL" id="BAAAGX010000003">
    <property type="protein sequence ID" value="GAA0222301.1"/>
    <property type="molecule type" value="Genomic_DNA"/>
</dbReference>
<dbReference type="PROSITE" id="PS00622">
    <property type="entry name" value="HTH_LUXR_1"/>
    <property type="match status" value="1"/>
</dbReference>
<feature type="domain" description="HTH luxR-type" evidence="1">
    <location>
        <begin position="749"/>
        <end position="813"/>
    </location>
</feature>
<keyword evidence="3" id="KW-1185">Reference proteome</keyword>
<dbReference type="RefSeq" id="WP_344647008.1">
    <property type="nucleotide sequence ID" value="NZ_BAAAGX010000003.1"/>
</dbReference>
<dbReference type="CDD" id="cd06170">
    <property type="entry name" value="LuxR_C_like"/>
    <property type="match status" value="1"/>
</dbReference>
<dbReference type="InterPro" id="IPR000792">
    <property type="entry name" value="Tscrpt_reg_LuxR_C"/>
</dbReference>
<dbReference type="PRINTS" id="PR00038">
    <property type="entry name" value="HTHLUXR"/>
</dbReference>
<protein>
    <recommendedName>
        <fullName evidence="1">HTH luxR-type domain-containing protein</fullName>
    </recommendedName>
</protein>